<dbReference type="EMBL" id="CP051687">
    <property type="protein sequence ID" value="QJE03735.1"/>
    <property type="molecule type" value="Genomic_DNA"/>
</dbReference>
<evidence type="ECO:0008006" key="3">
    <source>
        <dbReference type="Google" id="ProtNLM"/>
    </source>
</evidence>
<protein>
    <recommendedName>
        <fullName evidence="3">Lipoprotein</fullName>
    </recommendedName>
</protein>
<dbReference type="KEGG" id="mfy:HH212_26935"/>
<keyword evidence="2" id="KW-1185">Reference proteome</keyword>
<keyword evidence="1" id="KW-0614">Plasmid</keyword>
<reference evidence="1 2" key="1">
    <citation type="submission" date="2020-04" db="EMBL/GenBank/DDBJ databases">
        <title>Genome sequencing of novel species.</title>
        <authorList>
            <person name="Heo J."/>
            <person name="Kim S.-J."/>
            <person name="Kim J.-S."/>
            <person name="Hong S.-B."/>
            <person name="Kwon S.-W."/>
        </authorList>
    </citation>
    <scope>NUCLEOTIDE SEQUENCE [LARGE SCALE GENOMIC DNA]</scope>
    <source>
        <strain evidence="1 2">GN2-R2</strain>
        <plasmid evidence="1 2">unnamed2</plasmid>
    </source>
</reference>
<evidence type="ECO:0000313" key="1">
    <source>
        <dbReference type="EMBL" id="QJE03735.1"/>
    </source>
</evidence>
<geneLocation type="plasmid" evidence="1 2">
    <name>unnamed2</name>
</geneLocation>
<name>A0A7Z2W2V4_9BURK</name>
<evidence type="ECO:0000313" key="2">
    <source>
        <dbReference type="Proteomes" id="UP000502415"/>
    </source>
</evidence>
<accession>A0A7Z2W2V4</accession>
<dbReference type="AlphaFoldDB" id="A0A7Z2W2V4"/>
<gene>
    <name evidence="1" type="ORF">HH212_26935</name>
</gene>
<dbReference type="RefSeq" id="WP_170205786.1">
    <property type="nucleotide sequence ID" value="NZ_CP051687.1"/>
</dbReference>
<sequence>MEINYLKYLKYIIPIFISSCALDPSGTNDYTNLGKSELAEKIKPALFLGESATNQWISNWVNNSNILIQPDPYKEMEKLGFNCKSKYDQTCTYDGSAKSTITSTDRKNIERFETSIHIDAILENTSIKVKSKISKFNY</sequence>
<organism evidence="1 2">
    <name type="scientific">Massilia forsythiae</name>
    <dbReference type="NCBI Taxonomy" id="2728020"/>
    <lineage>
        <taxon>Bacteria</taxon>
        <taxon>Pseudomonadati</taxon>
        <taxon>Pseudomonadota</taxon>
        <taxon>Betaproteobacteria</taxon>
        <taxon>Burkholderiales</taxon>
        <taxon>Oxalobacteraceae</taxon>
        <taxon>Telluria group</taxon>
        <taxon>Massilia</taxon>
    </lineage>
</organism>
<proteinExistence type="predicted"/>
<dbReference type="Proteomes" id="UP000502415">
    <property type="component" value="Plasmid unnamed2"/>
</dbReference>